<dbReference type="EMBL" id="MHJU01000029">
    <property type="protein sequence ID" value="OGY72561.1"/>
    <property type="molecule type" value="Genomic_DNA"/>
</dbReference>
<protein>
    <recommendedName>
        <fullName evidence="3">DUF393 domain-containing protein</fullName>
    </recommendedName>
</protein>
<proteinExistence type="predicted"/>
<name>A0A1G2A722_9BACT</name>
<evidence type="ECO:0008006" key="3">
    <source>
        <dbReference type="Google" id="ProtNLM"/>
    </source>
</evidence>
<dbReference type="Proteomes" id="UP000178315">
    <property type="component" value="Unassembled WGS sequence"/>
</dbReference>
<organism evidence="1 2">
    <name type="scientific">Candidatus Jacksonbacteria bacterium RIFCSPLOWO2_02_FULL_44_20</name>
    <dbReference type="NCBI Taxonomy" id="1798460"/>
    <lineage>
        <taxon>Bacteria</taxon>
        <taxon>Candidatus Jacksoniibacteriota</taxon>
    </lineage>
</organism>
<dbReference type="AlphaFoldDB" id="A0A1G2A722"/>
<dbReference type="GO" id="GO:0015035">
    <property type="term" value="F:protein-disulfide reductase activity"/>
    <property type="evidence" value="ECO:0007669"/>
    <property type="project" value="InterPro"/>
</dbReference>
<sequence>MIVKNPPPKPLLIYDCHCRLCRCFAKRWKRKIGEKIDYEPFQTAATRYPEVPNTDFVHSVQLILPSGEVCSRAHAVFTIYDLGGEKSRLLALYKNFPLFARIAEWGYTIIVLHRTMFGIVCKTNTYETQKQKNRHFT</sequence>
<dbReference type="InterPro" id="IPR007263">
    <property type="entry name" value="DCC1-like"/>
</dbReference>
<evidence type="ECO:0000313" key="1">
    <source>
        <dbReference type="EMBL" id="OGY72561.1"/>
    </source>
</evidence>
<reference evidence="1 2" key="1">
    <citation type="journal article" date="2016" name="Nat. Commun.">
        <title>Thousands of microbial genomes shed light on interconnected biogeochemical processes in an aquifer system.</title>
        <authorList>
            <person name="Anantharaman K."/>
            <person name="Brown C.T."/>
            <person name="Hug L.A."/>
            <person name="Sharon I."/>
            <person name="Castelle C.J."/>
            <person name="Probst A.J."/>
            <person name="Thomas B.C."/>
            <person name="Singh A."/>
            <person name="Wilkins M.J."/>
            <person name="Karaoz U."/>
            <person name="Brodie E.L."/>
            <person name="Williams K.H."/>
            <person name="Hubbard S.S."/>
            <person name="Banfield J.F."/>
        </authorList>
    </citation>
    <scope>NUCLEOTIDE SEQUENCE [LARGE SCALE GENOMIC DNA]</scope>
</reference>
<dbReference type="Pfam" id="PF04134">
    <property type="entry name" value="DCC1-like"/>
    <property type="match status" value="1"/>
</dbReference>
<accession>A0A1G2A722</accession>
<comment type="caution">
    <text evidence="1">The sequence shown here is derived from an EMBL/GenBank/DDBJ whole genome shotgun (WGS) entry which is preliminary data.</text>
</comment>
<evidence type="ECO:0000313" key="2">
    <source>
        <dbReference type="Proteomes" id="UP000178315"/>
    </source>
</evidence>
<gene>
    <name evidence="1" type="ORF">A3H61_01835</name>
</gene>